<reference evidence="3 4" key="1">
    <citation type="journal article" date="2009" name="PLoS ONE">
        <title>Genome sequence of the pathogenic intestinal spirochete Brachyspira hyodysenteriae reveals adaptations to its lifestyle in the porcine large intestine.</title>
        <authorList>
            <person name="Bellgard M.I."/>
            <person name="Wanchanthuek P."/>
            <person name="La T."/>
            <person name="Ryan K."/>
            <person name="Moolhuijzen P."/>
            <person name="Albertyn Z."/>
            <person name="Shaban B."/>
            <person name="Motro Y."/>
            <person name="Dunn D.S."/>
            <person name="Schibeci D."/>
            <person name="Hunter A."/>
            <person name="Barrero R."/>
            <person name="Phillips N.D."/>
            <person name="Hampson D.J."/>
        </authorList>
    </citation>
    <scope>NUCLEOTIDE SEQUENCE [LARGE SCALE GENOMIC DNA]</scope>
    <source>
        <strain evidence="4">ATCC 49526 / WA1</strain>
    </source>
</reference>
<gene>
    <name evidence="3" type="ordered locus">BHWA1_00897</name>
</gene>
<keyword evidence="2 3" id="KW-0812">Transmembrane</keyword>
<proteinExistence type="predicted"/>
<feature type="transmembrane region" description="Helical" evidence="2">
    <location>
        <begin position="48"/>
        <end position="68"/>
    </location>
</feature>
<feature type="compositionally biased region" description="Low complexity" evidence="1">
    <location>
        <begin position="192"/>
        <end position="204"/>
    </location>
</feature>
<feature type="region of interest" description="Disordered" evidence="1">
    <location>
        <begin position="173"/>
        <end position="210"/>
    </location>
</feature>
<dbReference type="STRING" id="565034.BHWA1_00897"/>
<dbReference type="GeneID" id="63962007"/>
<keyword evidence="2" id="KW-1133">Transmembrane helix</keyword>
<evidence type="ECO:0000313" key="3">
    <source>
        <dbReference type="EMBL" id="ACN83388.1"/>
    </source>
</evidence>
<sequence length="210" mass="23717">MGKVKNVFTMATLYLIKNLLNFSSRLLPVFIIILSLLKLSKVLVDLNWYFILSILLIEVILVIFALAFDSMFFKNKKASDNASSSSSQDNSDTSEIAVANKFSILNIAVIFFAFLGIIFVILKLFNAVIWSWIWVLSPLWLSTALVLVILLIFIIVFIVSALNKKDKNKIEDNNSEAYSSENSENNIEKTENTNNTENTSNAENTENKTE</sequence>
<evidence type="ECO:0000256" key="1">
    <source>
        <dbReference type="SAM" id="MobiDB-lite"/>
    </source>
</evidence>
<dbReference type="AlphaFoldDB" id="A0A3B6VGD4"/>
<evidence type="ECO:0000313" key="4">
    <source>
        <dbReference type="Proteomes" id="UP000001803"/>
    </source>
</evidence>
<dbReference type="RefSeq" id="WP_012670437.1">
    <property type="nucleotide sequence ID" value="NC_012225.1"/>
</dbReference>
<protein>
    <submittedName>
        <fullName evidence="3">Transmembrane protein</fullName>
    </submittedName>
</protein>
<dbReference type="Proteomes" id="UP000001803">
    <property type="component" value="Chromosome"/>
</dbReference>
<evidence type="ECO:0000256" key="2">
    <source>
        <dbReference type="SAM" id="Phobius"/>
    </source>
</evidence>
<keyword evidence="2" id="KW-0472">Membrane</keyword>
<feature type="transmembrane region" description="Helical" evidence="2">
    <location>
        <begin position="104"/>
        <end position="133"/>
    </location>
</feature>
<accession>A0A3B6VGD4</accession>
<organism evidence="3 4">
    <name type="scientific">Brachyspira hyodysenteriae (strain ATCC 49526 / WA1)</name>
    <dbReference type="NCBI Taxonomy" id="565034"/>
    <lineage>
        <taxon>Bacteria</taxon>
        <taxon>Pseudomonadati</taxon>
        <taxon>Spirochaetota</taxon>
        <taxon>Spirochaetia</taxon>
        <taxon>Brachyspirales</taxon>
        <taxon>Brachyspiraceae</taxon>
        <taxon>Brachyspira</taxon>
    </lineage>
</organism>
<dbReference type="EMBL" id="CP001357">
    <property type="protein sequence ID" value="ACN83388.1"/>
    <property type="molecule type" value="Genomic_DNA"/>
</dbReference>
<dbReference type="KEGG" id="bhy:BHWA1_00897"/>
<feature type="compositionally biased region" description="Low complexity" evidence="1">
    <location>
        <begin position="175"/>
        <end position="185"/>
    </location>
</feature>
<feature type="transmembrane region" description="Helical" evidence="2">
    <location>
        <begin position="139"/>
        <end position="162"/>
    </location>
</feature>
<feature type="transmembrane region" description="Helical" evidence="2">
    <location>
        <begin position="12"/>
        <end position="36"/>
    </location>
</feature>
<keyword evidence="4" id="KW-1185">Reference proteome</keyword>
<name>A0A3B6VGD4_BRAHW</name>